<dbReference type="RefSeq" id="WP_249493647.1">
    <property type="nucleotide sequence ID" value="NZ_JAMCCK010000152.1"/>
</dbReference>
<protein>
    <submittedName>
        <fullName evidence="1">Uncharacterized protein</fullName>
    </submittedName>
</protein>
<comment type="caution">
    <text evidence="1">The sequence shown here is derived from an EMBL/GenBank/DDBJ whole genome shotgun (WGS) entry which is preliminary data.</text>
</comment>
<feature type="non-terminal residue" evidence="1">
    <location>
        <position position="201"/>
    </location>
</feature>
<dbReference type="Proteomes" id="UP001202052">
    <property type="component" value="Unassembled WGS sequence"/>
</dbReference>
<sequence>MSQTQSPGTQSVEDRIERLKVLLTGQSSSSRVVAGLARSSDSVTNLLLGVALHAADQGRDNGSLTWLEWMLTRPLFTVLDQDEVGLWGAAYRETVTTAAPGTLIVPPVIAQRPASSGFEIADLEAVLPQLTREVSAAPNVSVVPLVDIAAGRAEDPVFVEAMRAAGFAVSGVAAYPDPDAGAASQGAGAGTRLGDLFAGEA</sequence>
<name>A0ABT0P5V8_9ACTN</name>
<accession>A0ABT0P5V8</accession>
<evidence type="ECO:0000313" key="2">
    <source>
        <dbReference type="Proteomes" id="UP001202052"/>
    </source>
</evidence>
<evidence type="ECO:0000313" key="1">
    <source>
        <dbReference type="EMBL" id="MCL3999124.1"/>
    </source>
</evidence>
<proteinExistence type="predicted"/>
<organism evidence="1 2">
    <name type="scientific">Streptomyces lavenduligriseus</name>
    <dbReference type="NCBI Taxonomy" id="67315"/>
    <lineage>
        <taxon>Bacteria</taxon>
        <taxon>Bacillati</taxon>
        <taxon>Actinomycetota</taxon>
        <taxon>Actinomycetes</taxon>
        <taxon>Kitasatosporales</taxon>
        <taxon>Streptomycetaceae</taxon>
        <taxon>Streptomyces</taxon>
    </lineage>
</organism>
<dbReference type="EMBL" id="JAMCCK010000152">
    <property type="protein sequence ID" value="MCL3999124.1"/>
    <property type="molecule type" value="Genomic_DNA"/>
</dbReference>
<gene>
    <name evidence="1" type="ORF">M4438_37515</name>
</gene>
<keyword evidence="2" id="KW-1185">Reference proteome</keyword>
<reference evidence="1 2" key="1">
    <citation type="submission" date="2022-05" db="EMBL/GenBank/DDBJ databases">
        <title>Genome Resource of Streptomyces lavenduligriseus GA1-1, a Strain with Broad-Spectrum Antifungal Activity against Phytopathogenic Fungi.</title>
        <authorList>
            <person name="Qi D."/>
        </authorList>
    </citation>
    <scope>NUCLEOTIDE SEQUENCE [LARGE SCALE GENOMIC DNA]</scope>
    <source>
        <strain evidence="1 2">GA1-1</strain>
    </source>
</reference>